<keyword evidence="1" id="KW-0479">Metal-binding</keyword>
<keyword evidence="3" id="KW-0862">Zinc</keyword>
<evidence type="ECO:0000313" key="6">
    <source>
        <dbReference type="EMBL" id="SVP88463.1"/>
    </source>
</evidence>
<dbReference type="EMBL" id="UIVT01000001">
    <property type="protein sequence ID" value="SVP88463.1"/>
    <property type="molecule type" value="Genomic_DNA"/>
</dbReference>
<protein>
    <submittedName>
        <fullName evidence="6">MYND finger containing protein, putative</fullName>
    </submittedName>
</protein>
<dbReference type="Pfam" id="PF01753">
    <property type="entry name" value="zf-MYND"/>
    <property type="match status" value="1"/>
</dbReference>
<dbReference type="AlphaFoldDB" id="A0A3B0MG51"/>
<accession>A0A3B0MG51</accession>
<dbReference type="EMBL" id="UIVS01000001">
    <property type="protein sequence ID" value="SVP89625.1"/>
    <property type="molecule type" value="Genomic_DNA"/>
</dbReference>
<evidence type="ECO:0000256" key="2">
    <source>
        <dbReference type="ARBA" id="ARBA00022771"/>
    </source>
</evidence>
<dbReference type="VEuPathDB" id="PiroplasmaDB:TA21455"/>
<keyword evidence="2 4" id="KW-0863">Zinc-finger</keyword>
<reference evidence="6" key="1">
    <citation type="submission" date="2018-07" db="EMBL/GenBank/DDBJ databases">
        <authorList>
            <person name="Quirk P.G."/>
            <person name="Krulwich T.A."/>
        </authorList>
    </citation>
    <scope>NUCLEOTIDE SEQUENCE</scope>
    <source>
        <strain evidence="6">Anand</strain>
    </source>
</reference>
<dbReference type="InterPro" id="IPR002893">
    <property type="entry name" value="Znf_MYND"/>
</dbReference>
<evidence type="ECO:0000256" key="4">
    <source>
        <dbReference type="PROSITE-ProRule" id="PRU00134"/>
    </source>
</evidence>
<evidence type="ECO:0000259" key="5">
    <source>
        <dbReference type="PROSITE" id="PS50865"/>
    </source>
</evidence>
<proteinExistence type="predicted"/>
<dbReference type="SUPFAM" id="SSF144232">
    <property type="entry name" value="HIT/MYND zinc finger-like"/>
    <property type="match status" value="1"/>
</dbReference>
<dbReference type="PROSITE" id="PS50865">
    <property type="entry name" value="ZF_MYND_2"/>
    <property type="match status" value="1"/>
</dbReference>
<name>A0A3B0MG51_THEAN</name>
<feature type="domain" description="MYND-type" evidence="5">
    <location>
        <begin position="228"/>
        <end position="282"/>
    </location>
</feature>
<dbReference type="GO" id="GO:0008270">
    <property type="term" value="F:zinc ion binding"/>
    <property type="evidence" value="ECO:0007669"/>
    <property type="project" value="UniProtKB-KW"/>
</dbReference>
<organism evidence="6">
    <name type="scientific">Theileria annulata</name>
    <dbReference type="NCBI Taxonomy" id="5874"/>
    <lineage>
        <taxon>Eukaryota</taxon>
        <taxon>Sar</taxon>
        <taxon>Alveolata</taxon>
        <taxon>Apicomplexa</taxon>
        <taxon>Aconoidasida</taxon>
        <taxon>Piroplasmida</taxon>
        <taxon>Theileriidae</taxon>
        <taxon>Theileria</taxon>
    </lineage>
</organism>
<dbReference type="Gene3D" id="6.10.140.2220">
    <property type="match status" value="1"/>
</dbReference>
<gene>
    <name evidence="6" type="ORF">TAT_000032700</name>
    <name evidence="7" type="ORF">TAV_000032200</name>
</gene>
<evidence type="ECO:0000256" key="1">
    <source>
        <dbReference type="ARBA" id="ARBA00022723"/>
    </source>
</evidence>
<sequence length="284" mass="32777">MDTIGEVVHKKFTYVYVSSDINIPVKVLEFSGKENSFRDLITSHFTRHNLLPEERQDFEKYLIKEYEGSKAKNKPENDTSGGFKLTPDFLSNTIDTAGSNYQVTLIYHKYNKTSNIFQIIPLTLPSKKNDFLGINCYIDSIGRVKNLPTNSRMTRLCSTDIRGDCFISRTYDDEDVFKRVDFTLEDYNELMENPPSAEGRWDVSKAFSNALSQDSLSKTQETVVKNQCENCKKVPINSITQINYIQEGSENQVLKICTGCKKVKYCSVKCQKDDWRFHRRICKL</sequence>
<evidence type="ECO:0000313" key="7">
    <source>
        <dbReference type="EMBL" id="SVP89625.1"/>
    </source>
</evidence>
<evidence type="ECO:0000256" key="3">
    <source>
        <dbReference type="ARBA" id="ARBA00022833"/>
    </source>
</evidence>